<comment type="caution">
    <text evidence="3">The sequence shown here is derived from an EMBL/GenBank/DDBJ whole genome shotgun (WGS) entry which is preliminary data.</text>
</comment>
<accession>A0A5N4EMS5</accession>
<dbReference type="EMBL" id="VWFC01000020">
    <property type="protein sequence ID" value="KAB1324705.1"/>
    <property type="molecule type" value="Genomic_DNA"/>
</dbReference>
<gene>
    <name evidence="3" type="ORF">F3B53_16585</name>
    <name evidence="2" type="ORF">F3B98_23995</name>
    <name evidence="1" type="ORF">F3F25_23555</name>
    <name evidence="4" type="ORF">PO382_17135</name>
</gene>
<dbReference type="EMBL" id="VWFO01000048">
    <property type="protein sequence ID" value="KAA4661148.1"/>
    <property type="molecule type" value="Genomic_DNA"/>
</dbReference>
<evidence type="ECO:0000313" key="7">
    <source>
        <dbReference type="Proteomes" id="UP000435985"/>
    </source>
</evidence>
<evidence type="ECO:0000313" key="6">
    <source>
        <dbReference type="Proteomes" id="UP000375690"/>
    </source>
</evidence>
<proteinExistence type="predicted"/>
<evidence type="ECO:0000313" key="4">
    <source>
        <dbReference type="EMBL" id="MDC2743946.1"/>
    </source>
</evidence>
<evidence type="ECO:0000313" key="3">
    <source>
        <dbReference type="EMBL" id="KAB1324705.1"/>
    </source>
</evidence>
<dbReference type="Proteomes" id="UP000375690">
    <property type="component" value="Unassembled WGS sequence"/>
</dbReference>
<sequence length="65" mass="7726">MKIDVRQKSDNTETDTVLSDKFNKRREQLRYETYEHLVATGFFTGTYEEYKERTKLGLIGPTQTF</sequence>
<name>A0A5N4EMS5_BACOV</name>
<evidence type="ECO:0000313" key="1">
    <source>
        <dbReference type="EMBL" id="KAA3923712.1"/>
    </source>
</evidence>
<reference evidence="5 6" key="1">
    <citation type="journal article" date="2019" name="Nat. Med.">
        <title>A library of human gut bacterial isolates paired with longitudinal multiomics data enables mechanistic microbiome research.</title>
        <authorList>
            <person name="Poyet M."/>
            <person name="Groussin M."/>
            <person name="Gibbons S.M."/>
            <person name="Avila-Pacheco J."/>
            <person name="Jiang X."/>
            <person name="Kearney S.M."/>
            <person name="Perrotta A.R."/>
            <person name="Berdy B."/>
            <person name="Zhao S."/>
            <person name="Lieberman T.D."/>
            <person name="Swanson P.K."/>
            <person name="Smith M."/>
            <person name="Roesemann S."/>
            <person name="Alexander J.E."/>
            <person name="Rich S.A."/>
            <person name="Livny J."/>
            <person name="Vlamakis H."/>
            <person name="Clish C."/>
            <person name="Bullock K."/>
            <person name="Deik A."/>
            <person name="Scott J."/>
            <person name="Pierce K.A."/>
            <person name="Xavier R.J."/>
            <person name="Alm E.J."/>
        </authorList>
    </citation>
    <scope>NUCLEOTIDE SEQUENCE [LARGE SCALE GENOMIC DNA]</scope>
    <source>
        <strain evidence="2 7">BIOML-A14</strain>
        <strain evidence="1 5">BIOML-A160</strain>
        <strain evidence="3 6">BIOML-A2</strain>
    </source>
</reference>
<protein>
    <submittedName>
        <fullName evidence="3">Uncharacterized protein</fullName>
    </submittedName>
</protein>
<dbReference type="Proteomes" id="UP000365824">
    <property type="component" value="Unassembled WGS sequence"/>
</dbReference>
<evidence type="ECO:0000313" key="5">
    <source>
        <dbReference type="Proteomes" id="UP000365824"/>
    </source>
</evidence>
<dbReference type="AlphaFoldDB" id="A0A5N4EMS5"/>
<organism evidence="3 6">
    <name type="scientific">Bacteroides ovatus</name>
    <dbReference type="NCBI Taxonomy" id="28116"/>
    <lineage>
        <taxon>Bacteria</taxon>
        <taxon>Pseudomonadati</taxon>
        <taxon>Bacteroidota</taxon>
        <taxon>Bacteroidia</taxon>
        <taxon>Bacteroidales</taxon>
        <taxon>Bacteroidaceae</taxon>
        <taxon>Bacteroides</taxon>
    </lineage>
</organism>
<dbReference type="EMBL" id="JAQNZF010000025">
    <property type="protein sequence ID" value="MDC2743946.1"/>
    <property type="molecule type" value="Genomic_DNA"/>
</dbReference>
<dbReference type="RefSeq" id="WP_004311651.1">
    <property type="nucleotide sequence ID" value="NZ_CAAKNR010000159.1"/>
</dbReference>
<dbReference type="Proteomes" id="UP001219389">
    <property type="component" value="Unassembled WGS sequence"/>
</dbReference>
<reference evidence="4" key="2">
    <citation type="submission" date="2022-10" db="EMBL/GenBank/DDBJ databases">
        <title>Human gut microbiome strain richness.</title>
        <authorList>
            <person name="Chen-Liaw A."/>
        </authorList>
    </citation>
    <scope>NUCLEOTIDE SEQUENCE</scope>
    <source>
        <strain evidence="4">BSD2780120875st1_E1_BSD2780120875_150330</strain>
    </source>
</reference>
<evidence type="ECO:0000313" key="2">
    <source>
        <dbReference type="EMBL" id="KAA4661148.1"/>
    </source>
</evidence>
<dbReference type="EMBL" id="VWLB01000051">
    <property type="protein sequence ID" value="KAA3923712.1"/>
    <property type="molecule type" value="Genomic_DNA"/>
</dbReference>
<dbReference type="Proteomes" id="UP000435985">
    <property type="component" value="Unassembled WGS sequence"/>
</dbReference>